<evidence type="ECO:0000256" key="1">
    <source>
        <dbReference type="SAM" id="SignalP"/>
    </source>
</evidence>
<sequence>MRLHAIAVLLAALAAGGVAGAPITASDAHVARMGRAQISRDGGVRFSYPGVSFYLNFEGTLLSVIAEASGKDSYLDVLIDGVPQKLLLASGRHSVVLAEGLHAGPHTAEIVNRSETWQGTAALLSFDTDGTWESTPALPARKLMVLGDSVTCGAAIDRVADEKPTAAWGDPRASYGMLLARRLNAQVQLVCYGGRGLIRTWEGKTNELNLADYYGMALPTQPAGVSWDQRDYQPDAIIVAIGTNDMTTGIPEREQYVQAYVSLVRTLLRDHPQARIMLTEGSILHGEKQAALHSYIADTVRLVADPRLRAIASSHYPGDATDAHPTREQHVKMTDDLLPQVREIMRW</sequence>
<dbReference type="Proteomes" id="UP000474565">
    <property type="component" value="Unassembled WGS sequence"/>
</dbReference>
<feature type="signal peptide" evidence="1">
    <location>
        <begin position="1"/>
        <end position="20"/>
    </location>
</feature>
<dbReference type="PANTHER" id="PTHR37834">
    <property type="entry name" value="GDSL-LIKE LIPASE/ACYLHYDROLASE DOMAIN PROTEIN (AFU_ORTHOLOGUE AFUA_2G00620)"/>
    <property type="match status" value="1"/>
</dbReference>
<accession>A0A6L8MFC7</accession>
<dbReference type="Pfam" id="PF13472">
    <property type="entry name" value="Lipase_GDSL_2"/>
    <property type="match status" value="1"/>
</dbReference>
<evidence type="ECO:0000259" key="2">
    <source>
        <dbReference type="Pfam" id="PF13472"/>
    </source>
</evidence>
<evidence type="ECO:0000259" key="3">
    <source>
        <dbReference type="Pfam" id="PF17996"/>
    </source>
</evidence>
<dbReference type="RefSeq" id="WP_161018760.1">
    <property type="nucleotide sequence ID" value="NZ_WWCP01000004.1"/>
</dbReference>
<feature type="domain" description="Carbohydrate esterase 2 N-terminal" evidence="3">
    <location>
        <begin position="33"/>
        <end position="130"/>
    </location>
</feature>
<dbReference type="Gene3D" id="2.60.120.260">
    <property type="entry name" value="Galactose-binding domain-like"/>
    <property type="match status" value="1"/>
</dbReference>
<dbReference type="InterPro" id="IPR036514">
    <property type="entry name" value="SGNH_hydro_sf"/>
</dbReference>
<dbReference type="GO" id="GO:2000884">
    <property type="term" value="P:glucomannan catabolic process"/>
    <property type="evidence" value="ECO:0007669"/>
    <property type="project" value="InterPro"/>
</dbReference>
<dbReference type="PANTHER" id="PTHR37834:SF2">
    <property type="entry name" value="ESTERASE, SGNH HYDROLASE-TYPE"/>
    <property type="match status" value="1"/>
</dbReference>
<evidence type="ECO:0000313" key="4">
    <source>
        <dbReference type="EMBL" id="MYM81583.1"/>
    </source>
</evidence>
<dbReference type="InterPro" id="IPR013830">
    <property type="entry name" value="SGNH_hydro"/>
</dbReference>
<organism evidence="4 5">
    <name type="scientific">Duganella lactea</name>
    <dbReference type="NCBI Taxonomy" id="2692173"/>
    <lineage>
        <taxon>Bacteria</taxon>
        <taxon>Pseudomonadati</taxon>
        <taxon>Pseudomonadota</taxon>
        <taxon>Betaproteobacteria</taxon>
        <taxon>Burkholderiales</taxon>
        <taxon>Oxalobacteraceae</taxon>
        <taxon>Telluria group</taxon>
        <taxon>Duganella</taxon>
    </lineage>
</organism>
<dbReference type="EMBL" id="WWCP01000004">
    <property type="protein sequence ID" value="MYM81583.1"/>
    <property type="molecule type" value="Genomic_DNA"/>
</dbReference>
<dbReference type="InterPro" id="IPR050040">
    <property type="entry name" value="CE2A"/>
</dbReference>
<name>A0A6L8MFC7_9BURK</name>
<reference evidence="4 5" key="1">
    <citation type="submission" date="2019-12" db="EMBL/GenBank/DDBJ databases">
        <title>Novel species isolated from a subtropical stream in China.</title>
        <authorList>
            <person name="Lu H."/>
        </authorList>
    </citation>
    <scope>NUCLEOTIDE SEQUENCE [LARGE SCALE GENOMIC DNA]</scope>
    <source>
        <strain evidence="4 5">FT50W</strain>
    </source>
</reference>
<comment type="caution">
    <text evidence="4">The sequence shown here is derived from an EMBL/GenBank/DDBJ whole genome shotgun (WGS) entry which is preliminary data.</text>
</comment>
<dbReference type="GO" id="GO:0045493">
    <property type="term" value="P:xylan catabolic process"/>
    <property type="evidence" value="ECO:0007669"/>
    <property type="project" value="InterPro"/>
</dbReference>
<feature type="domain" description="SGNH hydrolase-type esterase" evidence="2">
    <location>
        <begin position="145"/>
        <end position="285"/>
    </location>
</feature>
<dbReference type="GO" id="GO:0016788">
    <property type="term" value="F:hydrolase activity, acting on ester bonds"/>
    <property type="evidence" value="ECO:0007669"/>
    <property type="project" value="UniProtKB-ARBA"/>
</dbReference>
<dbReference type="SUPFAM" id="SSF52266">
    <property type="entry name" value="SGNH hydrolase"/>
    <property type="match status" value="1"/>
</dbReference>
<keyword evidence="1" id="KW-0732">Signal</keyword>
<dbReference type="NCBIfam" id="NF042969">
    <property type="entry name" value="AcxyGlmanDactase"/>
    <property type="match status" value="1"/>
</dbReference>
<dbReference type="InterPro" id="IPR040794">
    <property type="entry name" value="CE2_N"/>
</dbReference>
<dbReference type="InterPro" id="IPR052762">
    <property type="entry name" value="PCW_deacetylase/CE"/>
</dbReference>
<dbReference type="Pfam" id="PF17996">
    <property type="entry name" value="CE2_N"/>
    <property type="match status" value="1"/>
</dbReference>
<proteinExistence type="predicted"/>
<protein>
    <submittedName>
        <fullName evidence="4">Xylan esterase</fullName>
    </submittedName>
</protein>
<evidence type="ECO:0000313" key="5">
    <source>
        <dbReference type="Proteomes" id="UP000474565"/>
    </source>
</evidence>
<gene>
    <name evidence="4" type="ORF">GTP44_06390</name>
</gene>
<dbReference type="Gene3D" id="3.40.50.1110">
    <property type="entry name" value="SGNH hydrolase"/>
    <property type="match status" value="1"/>
</dbReference>
<feature type="chain" id="PRO_5026834329" evidence="1">
    <location>
        <begin position="21"/>
        <end position="347"/>
    </location>
</feature>
<dbReference type="AlphaFoldDB" id="A0A6L8MFC7"/>